<evidence type="ECO:0000256" key="2">
    <source>
        <dbReference type="ARBA" id="ARBA00023186"/>
    </source>
</evidence>
<keyword evidence="5" id="KW-1185">Reference proteome</keyword>
<name>A0ABW4WTI8_9BACT</name>
<sequence>MSEFNDWSEVEIAEVQQKSKLITCKNIQPLKILNPGAYNKSSHVVLSSYGGGMVSGDQIKLKITCGANTRLFISSQSNTKIFKSVNGGVAEQVIEGELEEKGLAVIFPDPVVLQESSNYKQVQHWNTKPDSLLLVVDWFHSGRMDMGEKFVFDSFHSELKVSVNNKVVLLDRFSFKPKENIATSPANFDQYQTMLSAYLVGTPNDEKFIHLANKLMQLKMQESSSLNFNMVEKDMVLSVSKVKDGVYILRAMAKTRLDLQPVCEEIMRILASDLYLGYNPVKRKF</sequence>
<keyword evidence="3" id="KW-0996">Nickel insertion</keyword>
<comment type="function">
    <text evidence="3">Required for maturation of urease via the functional incorporation of the urease nickel metallocenter.</text>
</comment>
<keyword evidence="3" id="KW-0963">Cytoplasm</keyword>
<dbReference type="HAMAP" id="MF_01384">
    <property type="entry name" value="UreD"/>
    <property type="match status" value="1"/>
</dbReference>
<gene>
    <name evidence="3" type="primary">ureD</name>
    <name evidence="4" type="ORF">ACFSKU_04190</name>
</gene>
<keyword evidence="2 3" id="KW-0143">Chaperone</keyword>
<reference evidence="5" key="1">
    <citation type="journal article" date="2019" name="Int. J. Syst. Evol. Microbiol.">
        <title>The Global Catalogue of Microorganisms (GCM) 10K type strain sequencing project: providing services to taxonomists for standard genome sequencing and annotation.</title>
        <authorList>
            <consortium name="The Broad Institute Genomics Platform"/>
            <consortium name="The Broad Institute Genome Sequencing Center for Infectious Disease"/>
            <person name="Wu L."/>
            <person name="Ma J."/>
        </authorList>
    </citation>
    <scope>NUCLEOTIDE SEQUENCE [LARGE SCALE GENOMIC DNA]</scope>
    <source>
        <strain evidence="5">JCM 16545</strain>
    </source>
</reference>
<dbReference type="PANTHER" id="PTHR33643">
    <property type="entry name" value="UREASE ACCESSORY PROTEIN D"/>
    <property type="match status" value="1"/>
</dbReference>
<accession>A0ABW4WTI8</accession>
<dbReference type="EMBL" id="JBHUHV010000016">
    <property type="protein sequence ID" value="MFD2066069.1"/>
    <property type="molecule type" value="Genomic_DNA"/>
</dbReference>
<evidence type="ECO:0000313" key="5">
    <source>
        <dbReference type="Proteomes" id="UP001597369"/>
    </source>
</evidence>
<comment type="similarity">
    <text evidence="1 3">Belongs to the UreD family.</text>
</comment>
<comment type="caution">
    <text evidence="4">The sequence shown here is derived from an EMBL/GenBank/DDBJ whole genome shotgun (WGS) entry which is preliminary data.</text>
</comment>
<dbReference type="RefSeq" id="WP_229962781.1">
    <property type="nucleotide sequence ID" value="NZ_JAJJWI010000033.1"/>
</dbReference>
<comment type="subcellular location">
    <subcellularLocation>
        <location evidence="3">Cytoplasm</location>
    </subcellularLocation>
</comment>
<evidence type="ECO:0000256" key="3">
    <source>
        <dbReference type="HAMAP-Rule" id="MF_01384"/>
    </source>
</evidence>
<proteinExistence type="inferred from homology"/>
<dbReference type="Proteomes" id="UP001597369">
    <property type="component" value="Unassembled WGS sequence"/>
</dbReference>
<dbReference type="InterPro" id="IPR002669">
    <property type="entry name" value="UreD"/>
</dbReference>
<dbReference type="PANTHER" id="PTHR33643:SF1">
    <property type="entry name" value="UREASE ACCESSORY PROTEIN D"/>
    <property type="match status" value="1"/>
</dbReference>
<evidence type="ECO:0000256" key="1">
    <source>
        <dbReference type="ARBA" id="ARBA00007177"/>
    </source>
</evidence>
<comment type="subunit">
    <text evidence="3">UreD, UreF and UreG form a complex that acts as a GTP-hydrolysis-dependent molecular chaperone, activating the urease apoprotein by helping to assemble the nickel containing metallocenter of UreC. The UreE protein probably delivers the nickel.</text>
</comment>
<organism evidence="4 5">
    <name type="scientific">Pontibacter silvestris</name>
    <dbReference type="NCBI Taxonomy" id="2305183"/>
    <lineage>
        <taxon>Bacteria</taxon>
        <taxon>Pseudomonadati</taxon>
        <taxon>Bacteroidota</taxon>
        <taxon>Cytophagia</taxon>
        <taxon>Cytophagales</taxon>
        <taxon>Hymenobacteraceae</taxon>
        <taxon>Pontibacter</taxon>
    </lineage>
</organism>
<dbReference type="Pfam" id="PF01774">
    <property type="entry name" value="UreD"/>
    <property type="match status" value="1"/>
</dbReference>
<protein>
    <recommendedName>
        <fullName evidence="3">Urease accessory protein UreD</fullName>
    </recommendedName>
</protein>
<evidence type="ECO:0000313" key="4">
    <source>
        <dbReference type="EMBL" id="MFD2066069.1"/>
    </source>
</evidence>